<evidence type="ECO:0000259" key="2">
    <source>
        <dbReference type="Pfam" id="PF14342"/>
    </source>
</evidence>
<keyword evidence="1" id="KW-1133">Transmembrane helix</keyword>
<sequence>MIRWSYPVLALFIFIVIGFGLILTAMEGVETAGLVKPHHDPEKGRLISHMKNTTHLSGTAAEVHEKMKEAIPYFEAQTADFAPTLENWKQFVKSSITTNPDSKHVILLPSGKPEALEWALPAIFYAKYHGSPVVFADEIEGNQALLESRKVFVIGPEELLSTANLGSIRDFERITARNPAALAVKIARYRDNETEFGWGRSGDRKTGYFQFLMATPSEAIDALAALPLARSNAATVLYTDEKGGLPAVTDAYIWSQRADWFVTPSEGPFRHFWVVSSSMSYKAQSRMDFSVEKSEYPTLGAVALGPLEAVVIIFIFLGIAGGIFIMVHSSYTLPMVSIPVKIAWTMGAMVLPILGVILYFNAYRRPFYKEDGMMRWLRPQNIQSAAATMMGFGYGAPLMIAIGYLLAYFGFPIFFSETLNDSVFWLGAGMPVMMMIMYFGAIIVAALMVHYPMKETMMEMKDGKLIKQSFRMTFISMTMVSLGMMTFTWWFMMTHLPMMPAEDDILWFGTLWIASFSGFIVAWPFNWIMIRKEIKHGNR</sequence>
<dbReference type="EMBL" id="CP040812">
    <property type="protein sequence ID" value="QCY68481.1"/>
    <property type="molecule type" value="Genomic_DNA"/>
</dbReference>
<evidence type="ECO:0000313" key="4">
    <source>
        <dbReference type="Proteomes" id="UP000309016"/>
    </source>
</evidence>
<feature type="transmembrane region" description="Helical" evidence="1">
    <location>
        <begin position="423"/>
        <end position="449"/>
    </location>
</feature>
<reference evidence="3 4" key="1">
    <citation type="submission" date="2019-06" db="EMBL/GenBank/DDBJ databases">
        <title>Complete genome sequence of Antarcticibacterium flavum KCTC 52984T from an Antarctic marine sediment.</title>
        <authorList>
            <person name="Lee Y.M."/>
            <person name="Shin S.C."/>
        </authorList>
    </citation>
    <scope>NUCLEOTIDE SEQUENCE [LARGE SCALE GENOMIC DNA]</scope>
    <source>
        <strain evidence="3 4">KCTC 52984</strain>
    </source>
</reference>
<dbReference type="InterPro" id="IPR025509">
    <property type="entry name" value="DUF4396"/>
</dbReference>
<feature type="transmembrane region" description="Helical" evidence="1">
    <location>
        <begin position="384"/>
        <end position="411"/>
    </location>
</feature>
<dbReference type="OrthoDB" id="510720at2"/>
<feature type="transmembrane region" description="Helical" evidence="1">
    <location>
        <begin position="470"/>
        <end position="493"/>
    </location>
</feature>
<dbReference type="Pfam" id="PF14342">
    <property type="entry name" value="DUF4396"/>
    <property type="match status" value="1"/>
</dbReference>
<organism evidence="3 4">
    <name type="scientific">Antarcticibacterium flavum</name>
    <dbReference type="NCBI Taxonomy" id="2058175"/>
    <lineage>
        <taxon>Bacteria</taxon>
        <taxon>Pseudomonadati</taxon>
        <taxon>Bacteroidota</taxon>
        <taxon>Flavobacteriia</taxon>
        <taxon>Flavobacteriales</taxon>
        <taxon>Flavobacteriaceae</taxon>
        <taxon>Antarcticibacterium</taxon>
    </lineage>
</organism>
<dbReference type="AlphaFoldDB" id="A0A5B7X1J8"/>
<feature type="transmembrane region" description="Helical" evidence="1">
    <location>
        <begin position="342"/>
        <end position="363"/>
    </location>
</feature>
<feature type="transmembrane region" description="Helical" evidence="1">
    <location>
        <begin position="505"/>
        <end position="529"/>
    </location>
</feature>
<accession>A0A5B7X1J8</accession>
<dbReference type="Proteomes" id="UP000309016">
    <property type="component" value="Chromosome"/>
</dbReference>
<proteinExistence type="predicted"/>
<evidence type="ECO:0000313" key="3">
    <source>
        <dbReference type="EMBL" id="QCY68481.1"/>
    </source>
</evidence>
<dbReference type="KEGG" id="afla:FHG64_03245"/>
<feature type="transmembrane region" description="Helical" evidence="1">
    <location>
        <begin position="6"/>
        <end position="26"/>
    </location>
</feature>
<protein>
    <submittedName>
        <fullName evidence="3">DUF4396 domain-containing protein</fullName>
    </submittedName>
</protein>
<dbReference type="RefSeq" id="WP_139065058.1">
    <property type="nucleotide sequence ID" value="NZ_CP040812.1"/>
</dbReference>
<name>A0A5B7X1J8_9FLAO</name>
<keyword evidence="1" id="KW-0812">Transmembrane</keyword>
<feature type="transmembrane region" description="Helical" evidence="1">
    <location>
        <begin position="309"/>
        <end position="330"/>
    </location>
</feature>
<evidence type="ECO:0000256" key="1">
    <source>
        <dbReference type="SAM" id="Phobius"/>
    </source>
</evidence>
<gene>
    <name evidence="3" type="ORF">FHG64_03245</name>
</gene>
<keyword evidence="4" id="KW-1185">Reference proteome</keyword>
<keyword evidence="1" id="KW-0472">Membrane</keyword>
<feature type="domain" description="DUF4396" evidence="2">
    <location>
        <begin position="425"/>
        <end position="535"/>
    </location>
</feature>